<feature type="non-terminal residue" evidence="1">
    <location>
        <position position="1"/>
    </location>
</feature>
<accession>A0A9N9KC57</accession>
<evidence type="ECO:0000313" key="1">
    <source>
        <dbReference type="EMBL" id="CAG8821572.1"/>
    </source>
</evidence>
<gene>
    <name evidence="1" type="ORF">DERYTH_LOCUS27147</name>
</gene>
<protein>
    <submittedName>
        <fullName evidence="1">18498_t:CDS:1</fullName>
    </submittedName>
</protein>
<name>A0A9N9KC57_9GLOM</name>
<dbReference type="AlphaFoldDB" id="A0A9N9KC57"/>
<comment type="caution">
    <text evidence="1">The sequence shown here is derived from an EMBL/GenBank/DDBJ whole genome shotgun (WGS) entry which is preliminary data.</text>
</comment>
<keyword evidence="2" id="KW-1185">Reference proteome</keyword>
<organism evidence="1 2">
    <name type="scientific">Dentiscutata erythropus</name>
    <dbReference type="NCBI Taxonomy" id="1348616"/>
    <lineage>
        <taxon>Eukaryota</taxon>
        <taxon>Fungi</taxon>
        <taxon>Fungi incertae sedis</taxon>
        <taxon>Mucoromycota</taxon>
        <taxon>Glomeromycotina</taxon>
        <taxon>Glomeromycetes</taxon>
        <taxon>Diversisporales</taxon>
        <taxon>Gigasporaceae</taxon>
        <taxon>Dentiscutata</taxon>
    </lineage>
</organism>
<evidence type="ECO:0000313" key="2">
    <source>
        <dbReference type="Proteomes" id="UP000789405"/>
    </source>
</evidence>
<dbReference type="Proteomes" id="UP000789405">
    <property type="component" value="Unassembled WGS sequence"/>
</dbReference>
<proteinExistence type="predicted"/>
<reference evidence="1" key="1">
    <citation type="submission" date="2021-06" db="EMBL/GenBank/DDBJ databases">
        <authorList>
            <person name="Kallberg Y."/>
            <person name="Tangrot J."/>
            <person name="Rosling A."/>
        </authorList>
    </citation>
    <scope>NUCLEOTIDE SEQUENCE</scope>
    <source>
        <strain evidence="1">MA453B</strain>
    </source>
</reference>
<dbReference type="EMBL" id="CAJVPY010060907">
    <property type="protein sequence ID" value="CAG8821572.1"/>
    <property type="molecule type" value="Genomic_DNA"/>
</dbReference>
<sequence length="89" mass="10704">IDTQIRYLSFNDAVNASNNLNKFVELNQDETEIEETPQLYRTFSFIEDRENETIQDEEGECSKFVNENNNFEVKNRDEKDIYDTEMFEF</sequence>